<dbReference type="InterPro" id="IPR027806">
    <property type="entry name" value="HARBI1_dom"/>
</dbReference>
<dbReference type="AlphaFoldDB" id="A0A1X7SVZ4"/>
<evidence type="ECO:0000256" key="2">
    <source>
        <dbReference type="ARBA" id="ARBA00022723"/>
    </source>
</evidence>
<dbReference type="GO" id="GO:0046872">
    <property type="term" value="F:metal ion binding"/>
    <property type="evidence" value="ECO:0007669"/>
    <property type="project" value="UniProtKB-KW"/>
</dbReference>
<comment type="cofactor">
    <cofactor evidence="1">
        <name>a divalent metal cation</name>
        <dbReference type="ChEBI" id="CHEBI:60240"/>
    </cofactor>
</comment>
<protein>
    <recommendedName>
        <fullName evidence="3">DDE Tnp4 domain-containing protein</fullName>
    </recommendedName>
</protein>
<dbReference type="PANTHER" id="PTHR23080">
    <property type="entry name" value="THAP DOMAIN PROTEIN"/>
    <property type="match status" value="1"/>
</dbReference>
<accession>A0A1X7SVZ4</accession>
<evidence type="ECO:0000259" key="3">
    <source>
        <dbReference type="Pfam" id="PF13359"/>
    </source>
</evidence>
<feature type="domain" description="DDE Tnp4" evidence="3">
    <location>
        <begin position="4"/>
        <end position="156"/>
    </location>
</feature>
<dbReference type="Pfam" id="PF13359">
    <property type="entry name" value="DDE_Tnp_4"/>
    <property type="match status" value="1"/>
</dbReference>
<dbReference type="OrthoDB" id="5969175at2759"/>
<dbReference type="InParanoid" id="A0A1X7SVZ4"/>
<evidence type="ECO:0000313" key="4">
    <source>
        <dbReference type="EnsemblMetazoa" id="Aqu2.1.06157_001"/>
    </source>
</evidence>
<dbReference type="EnsemblMetazoa" id="Aqu2.1.06157_001">
    <property type="protein sequence ID" value="Aqu2.1.06157_001"/>
    <property type="gene ID" value="Aqu2.1.06157"/>
</dbReference>
<evidence type="ECO:0000256" key="1">
    <source>
        <dbReference type="ARBA" id="ARBA00001968"/>
    </source>
</evidence>
<name>A0A1X7SVZ4_AMPQE</name>
<reference evidence="4" key="1">
    <citation type="submission" date="2017-05" db="UniProtKB">
        <authorList>
            <consortium name="EnsemblMetazoa"/>
        </authorList>
    </citation>
    <scope>IDENTIFICATION</scope>
</reference>
<proteinExistence type="predicted"/>
<organism evidence="4">
    <name type="scientific">Amphimedon queenslandica</name>
    <name type="common">Sponge</name>
    <dbReference type="NCBI Taxonomy" id="400682"/>
    <lineage>
        <taxon>Eukaryota</taxon>
        <taxon>Metazoa</taxon>
        <taxon>Porifera</taxon>
        <taxon>Demospongiae</taxon>
        <taxon>Heteroscleromorpha</taxon>
        <taxon>Haplosclerida</taxon>
        <taxon>Niphatidae</taxon>
        <taxon>Amphimedon</taxon>
    </lineage>
</organism>
<dbReference type="STRING" id="400682.A0A1X7SVZ4"/>
<sequence length="163" mass="17914">SCVACYSNYKKHNTVKVLIAVTPTGSICFISKAWGGCVSDKVITQESGFLRKICRGDKVMADRGFNIEEDLAVIGAQLLIPPFTRGKSQLSGKEVVTARHIARARVHVEHVIGQLRKKYKILRNTLPISLIKCPSDKHRTNCTIDRILIATAALTNLSPTVVT</sequence>
<keyword evidence="2" id="KW-0479">Metal-binding</keyword>